<accession>A0AAD5VB07</accession>
<comment type="caution">
    <text evidence="3">The sequence shown here is derived from an EMBL/GenBank/DDBJ whole genome shotgun (WGS) entry which is preliminary data.</text>
</comment>
<keyword evidence="1" id="KW-0175">Coiled coil</keyword>
<evidence type="ECO:0000256" key="2">
    <source>
        <dbReference type="SAM" id="MobiDB-lite"/>
    </source>
</evidence>
<dbReference type="EMBL" id="JANAWD010000022">
    <property type="protein sequence ID" value="KAJ3490765.1"/>
    <property type="molecule type" value="Genomic_DNA"/>
</dbReference>
<name>A0AAD5VB07_9APHY</name>
<feature type="compositionally biased region" description="Low complexity" evidence="2">
    <location>
        <begin position="423"/>
        <end position="434"/>
    </location>
</feature>
<evidence type="ECO:0000313" key="3">
    <source>
        <dbReference type="EMBL" id="KAJ3490765.1"/>
    </source>
</evidence>
<feature type="compositionally biased region" description="Low complexity" evidence="2">
    <location>
        <begin position="159"/>
        <end position="213"/>
    </location>
</feature>
<proteinExistence type="predicted"/>
<feature type="compositionally biased region" description="Low complexity" evidence="2">
    <location>
        <begin position="565"/>
        <end position="582"/>
    </location>
</feature>
<evidence type="ECO:0000313" key="4">
    <source>
        <dbReference type="Proteomes" id="UP001212997"/>
    </source>
</evidence>
<evidence type="ECO:0000256" key="1">
    <source>
        <dbReference type="SAM" id="Coils"/>
    </source>
</evidence>
<feature type="compositionally biased region" description="Low complexity" evidence="2">
    <location>
        <begin position="524"/>
        <end position="536"/>
    </location>
</feature>
<protein>
    <submittedName>
        <fullName evidence="3">Uncharacterized protein</fullName>
    </submittedName>
</protein>
<feature type="region of interest" description="Disordered" evidence="2">
    <location>
        <begin position="608"/>
        <end position="630"/>
    </location>
</feature>
<feature type="compositionally biased region" description="Basic and acidic residues" evidence="2">
    <location>
        <begin position="336"/>
        <end position="346"/>
    </location>
</feature>
<feature type="compositionally biased region" description="Basic and acidic residues" evidence="2">
    <location>
        <begin position="358"/>
        <end position="371"/>
    </location>
</feature>
<keyword evidence="4" id="KW-1185">Reference proteome</keyword>
<feature type="region of interest" description="Disordered" evidence="2">
    <location>
        <begin position="336"/>
        <end position="596"/>
    </location>
</feature>
<gene>
    <name evidence="3" type="ORF">NLI96_g1158</name>
</gene>
<dbReference type="AlphaFoldDB" id="A0AAD5VB07"/>
<feature type="coiled-coil region" evidence="1">
    <location>
        <begin position="218"/>
        <end position="245"/>
    </location>
</feature>
<feature type="compositionally biased region" description="Basic residues" evidence="2">
    <location>
        <begin position="449"/>
        <end position="459"/>
    </location>
</feature>
<feature type="compositionally biased region" description="Basic and acidic residues" evidence="2">
    <location>
        <begin position="379"/>
        <end position="395"/>
    </location>
</feature>
<feature type="coiled-coil region" evidence="1">
    <location>
        <begin position="285"/>
        <end position="319"/>
    </location>
</feature>
<sequence length="630" mass="67931">MANGSLENNEVASVWHSIRPWRPTLSLSVREITSVSATFVLSSPLATVDSSTDPLLASLELDGDVEDEARDETLDGNAGSHDTDSAVVTRSTQIISDVLSKGLSVKVNGTPWQRVLMKIEDVSDEAIIILFGLMPGRQYDIELGIVPGENTIRGQITTDTDSSQERSFSSSDSHQPSPPSTSSSLHSSAPLNSLQGSSPLTAHSSSHSNSSFSLEERRLQLSQKLNSLQSQHANLTAELKSTRRDSQKADAALKSEIEALKRTSEKNAQNETRLKQKVLALQEAVRRTANTTDDIKKRIDEIEAELPALESKKTEVEAEWERTRKEAETVKAMRIEAEEKERKRAESVQAEMATLGNRMERLNVRREKLEGEGGVISELEEKLRRLEEEREKVENDPYGYGYDLDDHKTSDRRGSTSSRPEESSSSQSQQPSRNRQNHHHSHSVNQPRNNHHPRKRHSHPAQQRQQGQQRSGGGHVPRPSLPAGPGVIHLNTSINAAKHHNHPRHKTSSHSSGSALSTPPNVPPSSAGTASTTAPALIAPSQATTSTLSGRAPAFEPSSRRQARSGSVNSIGTGVSTGSIGVKSDLNPGSSPFSPRSGAAIAVAQAAIAAGSGSTPSVSIPGSKKSGSSK</sequence>
<dbReference type="Proteomes" id="UP001212997">
    <property type="component" value="Unassembled WGS sequence"/>
</dbReference>
<feature type="compositionally biased region" description="Basic residues" evidence="2">
    <location>
        <begin position="497"/>
        <end position="508"/>
    </location>
</feature>
<feature type="region of interest" description="Disordered" evidence="2">
    <location>
        <begin position="152"/>
        <end position="216"/>
    </location>
</feature>
<feature type="compositionally biased region" description="Basic and acidic residues" evidence="2">
    <location>
        <begin position="404"/>
        <end position="422"/>
    </location>
</feature>
<organism evidence="3 4">
    <name type="scientific">Meripilus lineatus</name>
    <dbReference type="NCBI Taxonomy" id="2056292"/>
    <lineage>
        <taxon>Eukaryota</taxon>
        <taxon>Fungi</taxon>
        <taxon>Dikarya</taxon>
        <taxon>Basidiomycota</taxon>
        <taxon>Agaricomycotina</taxon>
        <taxon>Agaricomycetes</taxon>
        <taxon>Polyporales</taxon>
        <taxon>Meripilaceae</taxon>
        <taxon>Meripilus</taxon>
    </lineage>
</organism>
<reference evidence="3" key="1">
    <citation type="submission" date="2022-07" db="EMBL/GenBank/DDBJ databases">
        <title>Genome Sequence of Physisporinus lineatus.</title>
        <authorList>
            <person name="Buettner E."/>
        </authorList>
    </citation>
    <scope>NUCLEOTIDE SEQUENCE</scope>
    <source>
        <strain evidence="3">VT162</strain>
    </source>
</reference>